<dbReference type="KEGG" id="scad:DN051_02105"/>
<organism evidence="2 3">
    <name type="scientific">Streptomyces cadmiisoli</name>
    <dbReference type="NCBI Taxonomy" id="2184053"/>
    <lineage>
        <taxon>Bacteria</taxon>
        <taxon>Bacillati</taxon>
        <taxon>Actinomycetota</taxon>
        <taxon>Actinomycetes</taxon>
        <taxon>Kitasatosporales</taxon>
        <taxon>Streptomycetaceae</taxon>
        <taxon>Streptomyces</taxon>
        <taxon>Streptomyces aurantiacus group</taxon>
    </lineage>
</organism>
<dbReference type="InterPro" id="IPR011051">
    <property type="entry name" value="RmlC_Cupin_sf"/>
</dbReference>
<dbReference type="SUPFAM" id="SSF51182">
    <property type="entry name" value="RmlC-like cupins"/>
    <property type="match status" value="1"/>
</dbReference>
<evidence type="ECO:0000259" key="1">
    <source>
        <dbReference type="Pfam" id="PF07883"/>
    </source>
</evidence>
<evidence type="ECO:0000313" key="3">
    <source>
        <dbReference type="Proteomes" id="UP000249616"/>
    </source>
</evidence>
<evidence type="ECO:0000313" key="2">
    <source>
        <dbReference type="EMBL" id="AWW35601.1"/>
    </source>
</evidence>
<protein>
    <submittedName>
        <fullName evidence="2">Cupin domain-containing protein</fullName>
    </submittedName>
</protein>
<name>A0A2Z4IR20_9ACTN</name>
<sequence>MSERKSAHGAGEHSLPPEVKVLQDVKPPFLPEGASGMTILVEWPPGHPGAAPHRHSGPAFGYVMEGVIRFELEGEPERVIKAGETFWEPGGDVIHYQDGNALSDAPSTFIVTMLCAPGQPMLIFVDDDELAQRAHLRAPRPTTSS</sequence>
<dbReference type="AlphaFoldDB" id="A0A2Z4IR20"/>
<reference evidence="2 3" key="1">
    <citation type="journal article" date="2019" name="Int. J. Syst. Evol. Microbiol.">
        <title>Streptomyces cadmiisoli sp. nov., a novel actinomycete isolated from cadmium-contaminated soil.</title>
        <authorList>
            <person name="Li K."/>
            <person name="Tang X."/>
            <person name="Zhao J."/>
            <person name="Guo Y."/>
            <person name="Tang Y."/>
            <person name="Gao J."/>
        </authorList>
    </citation>
    <scope>NUCLEOTIDE SEQUENCE [LARGE SCALE GENOMIC DNA]</scope>
    <source>
        <strain evidence="2 3">ZFG47</strain>
    </source>
</reference>
<dbReference type="InterPro" id="IPR014710">
    <property type="entry name" value="RmlC-like_jellyroll"/>
</dbReference>
<dbReference type="Proteomes" id="UP000249616">
    <property type="component" value="Chromosome"/>
</dbReference>
<dbReference type="CDD" id="cd02234">
    <property type="entry name" value="cupin_BLR7677-like"/>
    <property type="match status" value="1"/>
</dbReference>
<dbReference type="Gene3D" id="2.60.120.10">
    <property type="entry name" value="Jelly Rolls"/>
    <property type="match status" value="1"/>
</dbReference>
<dbReference type="PANTHER" id="PTHR38599">
    <property type="entry name" value="CUPIN DOMAIN PROTEIN (AFU_ORTHOLOGUE AFUA_3G13620)"/>
    <property type="match status" value="1"/>
</dbReference>
<dbReference type="RefSeq" id="WP_112437768.1">
    <property type="nucleotide sequence ID" value="NZ_CP030073.1"/>
</dbReference>
<dbReference type="EMBL" id="CP030073">
    <property type="protein sequence ID" value="AWW35601.1"/>
    <property type="molecule type" value="Genomic_DNA"/>
</dbReference>
<dbReference type="Pfam" id="PF07883">
    <property type="entry name" value="Cupin_2"/>
    <property type="match status" value="1"/>
</dbReference>
<proteinExistence type="predicted"/>
<feature type="domain" description="Cupin type-2" evidence="1">
    <location>
        <begin position="40"/>
        <end position="96"/>
    </location>
</feature>
<gene>
    <name evidence="2" type="ORF">DN051_02105</name>
</gene>
<dbReference type="InterPro" id="IPR013096">
    <property type="entry name" value="Cupin_2"/>
</dbReference>
<accession>A0A2Z4IR20</accession>
<dbReference type="PANTHER" id="PTHR38599:SF1">
    <property type="entry name" value="CUPIN DOMAIN PROTEIN (AFU_ORTHOLOGUE AFUA_3G13620)"/>
    <property type="match status" value="1"/>
</dbReference>
<keyword evidence="3" id="KW-1185">Reference proteome</keyword>